<geneLocation type="plasmid" evidence="1 2">
    <name>megaplasmid pDF308</name>
</geneLocation>
<name>D3PF23_DEFDS</name>
<dbReference type="Proteomes" id="UP000001520">
    <property type="component" value="Plasmid megaplasmid pDF308"/>
</dbReference>
<dbReference type="RefSeq" id="WP_013009029.1">
    <property type="nucleotide sequence ID" value="NC_013940.1"/>
</dbReference>
<keyword evidence="2" id="KW-1185">Reference proteome</keyword>
<dbReference type="KEGG" id="ddf:DEFDS_P195"/>
<gene>
    <name evidence="1" type="ordered locus">DEFDS_P195</name>
</gene>
<sequence length="483" mass="58441">MISLNFVDLGKNNESIIKYLKTIYPPHMIYHPIAINEIQFKIKDFQKKIHYIYNNSIDFLNKYFPEFESSLKQIKLNYSFDDVANLLQTMKDKIKQYSDYSNDKEQIQNNNIFSIPKAYVKLGTKLYNYLDLLNTKLTNNIIKYFNLNNLNNTENMDKNFIHKIINELNVIVMTLNQNYYNRIYGVSNDISIYITDLFFKSNLSNKQKMIFLAHELFHIKHNIFGYTIEHLIDKIKNMLINNNKIVEYLIYSIYLNTYLNIIADFFANKDIYYNLKNNNYNDDYKHLFSEFLVDKQFMIKFVINGPELYEDENLNFPKFLEKFYEYITESKITSFKNLDSYETDLSKFYNMYINNKQNKILFDKFNFISNSCFYNTNNVISLVNDLIYKIYFIYITLIKLNKEKFQDKNLDYNINKSKNHLLYHINYIMNKYKYYVYKEYSKYFNEYTQFINSDLNEVKTETTVDKEIPNINIENIDSFFNID</sequence>
<evidence type="ECO:0000313" key="2">
    <source>
        <dbReference type="Proteomes" id="UP000001520"/>
    </source>
</evidence>
<dbReference type="EMBL" id="AP011530">
    <property type="protein sequence ID" value="BAI81815.1"/>
    <property type="molecule type" value="Genomic_DNA"/>
</dbReference>
<dbReference type="AlphaFoldDB" id="D3PF23"/>
<organism evidence="1 2">
    <name type="scientific">Deferribacter desulfuricans (strain DSM 14783 / JCM 11476 / NBRC 101012 / SSM1)</name>
    <dbReference type="NCBI Taxonomy" id="639282"/>
    <lineage>
        <taxon>Bacteria</taxon>
        <taxon>Pseudomonadati</taxon>
        <taxon>Deferribacterota</taxon>
        <taxon>Deferribacteres</taxon>
        <taxon>Deferribacterales</taxon>
        <taxon>Deferribacteraceae</taxon>
        <taxon>Deferribacter</taxon>
    </lineage>
</organism>
<dbReference type="HOGENOM" id="CLU_564657_0_0_0"/>
<reference evidence="1 2" key="1">
    <citation type="journal article" date="2010" name="DNA Res.">
        <title>Bacterial lifestyle in a deep-sea hydrothermal vent chimney revealed by the genome sequence of the thermophilic bacterium Deferribacter desulfuricans SSM1.</title>
        <authorList>
            <person name="Takaki Y."/>
            <person name="Shimamura S."/>
            <person name="Nakagawa S."/>
            <person name="Fukuhara Y."/>
            <person name="Horikawa H."/>
            <person name="Ankai A."/>
            <person name="Harada T."/>
            <person name="Hosoyama A."/>
            <person name="Oguchi A."/>
            <person name="Fukui S."/>
            <person name="Fujita N."/>
            <person name="Takami H."/>
            <person name="Takai K."/>
        </authorList>
    </citation>
    <scope>NUCLEOTIDE SEQUENCE [LARGE SCALE GENOMIC DNA]</scope>
    <source>
        <strain evidence="2">DSM 14783 / JCM 11476 / NBRC 101012 / SSM1</strain>
        <plasmid evidence="2">Plasmid megaplasmid pDF308</plasmid>
    </source>
</reference>
<proteinExistence type="predicted"/>
<evidence type="ECO:0000313" key="1">
    <source>
        <dbReference type="EMBL" id="BAI81815.1"/>
    </source>
</evidence>
<accession>D3PF23</accession>
<keyword evidence="1" id="KW-0614">Plasmid</keyword>
<protein>
    <submittedName>
        <fullName evidence="1">Uncharacterized protein</fullName>
    </submittedName>
</protein>